<proteinExistence type="predicted"/>
<dbReference type="AlphaFoldDB" id="A0A1Q9YJR7"/>
<comment type="caution">
    <text evidence="2">The sequence shown here is derived from an EMBL/GenBank/DDBJ whole genome shotgun (WGS) entry which is preliminary data.</text>
</comment>
<accession>A0A1Q9YJR7</accession>
<evidence type="ECO:0000313" key="2">
    <source>
        <dbReference type="EMBL" id="OLU44742.1"/>
    </source>
</evidence>
<dbReference type="InterPro" id="IPR010572">
    <property type="entry name" value="Tail_dom"/>
</dbReference>
<organism evidence="2 3">
    <name type="scientific">Faecalibaculum rodentium</name>
    <dbReference type="NCBI Taxonomy" id="1702221"/>
    <lineage>
        <taxon>Bacteria</taxon>
        <taxon>Bacillati</taxon>
        <taxon>Bacillota</taxon>
        <taxon>Erysipelotrichia</taxon>
        <taxon>Erysipelotrichales</taxon>
        <taxon>Erysipelotrichaceae</taxon>
        <taxon>Faecalibaculum</taxon>
    </lineage>
</organism>
<evidence type="ECO:0000313" key="3">
    <source>
        <dbReference type="Proteomes" id="UP000186758"/>
    </source>
</evidence>
<protein>
    <recommendedName>
        <fullName evidence="1">Tail spike domain-containing protein</fullName>
    </recommendedName>
</protein>
<dbReference type="Pfam" id="PF06605">
    <property type="entry name" value="Prophage_tail"/>
    <property type="match status" value="1"/>
</dbReference>
<name>A0A1Q9YJR7_9FIRM</name>
<feature type="domain" description="Tail spike" evidence="1">
    <location>
        <begin position="92"/>
        <end position="355"/>
    </location>
</feature>
<reference evidence="2 3" key="1">
    <citation type="submission" date="2016-11" db="EMBL/GenBank/DDBJ databases">
        <title>Description of two novel members of the family Erysipelotrichaceae: Ileibacterium lipovorans gen. nov., sp. nov. and Dubosiella newyorkensis, gen. nov., sp. nov.</title>
        <authorList>
            <person name="Cox L.M."/>
            <person name="Sohn J."/>
            <person name="Tyrrell K.L."/>
            <person name="Citron D.M."/>
            <person name="Lawson P.A."/>
            <person name="Patel N.B."/>
            <person name="Iizumi T."/>
            <person name="Perez-Perez G.I."/>
            <person name="Goldstein E.J."/>
            <person name="Blaser M.J."/>
        </authorList>
    </citation>
    <scope>NUCLEOTIDE SEQUENCE [LARGE SCALE GENOMIC DNA]</scope>
    <source>
        <strain evidence="2 3">NYU-BL-K8</strain>
    </source>
</reference>
<dbReference type="EMBL" id="MPJZ01000057">
    <property type="protein sequence ID" value="OLU44742.1"/>
    <property type="molecule type" value="Genomic_DNA"/>
</dbReference>
<evidence type="ECO:0000259" key="1">
    <source>
        <dbReference type="Pfam" id="PF06605"/>
    </source>
</evidence>
<dbReference type="Proteomes" id="UP000186758">
    <property type="component" value="Unassembled WGS sequence"/>
</dbReference>
<dbReference type="RefSeq" id="WP_075885532.1">
    <property type="nucleotide sequence ID" value="NZ_MPJZ01000057.1"/>
</dbReference>
<gene>
    <name evidence="2" type="ORF">BO223_07360</name>
</gene>
<sequence>MHFAYLDQTCILDASREILLENPTLELADNTAGSFTFTIYKNNPGFKHLNMLASVVTVLWEEEVLFKGRIIEMSRNFDKSLSVTCEGELAYLADSIQRPAEYHDQSVRNYLATLIQVHNSQVEAEKQFELGAVTVTDNNDSLYRYTNWESTLDSIKEDLLDSLGGHLRIRYDGAHRYLDYLSDYPHVSNQKIEFGENLLSYSENTQAIDLATICIPLGARQDEGAIEALEERLTIGSVNDGKDYLELPDAIYKYGRIAKVVIWDDVQTATNLKSKGQKWLQDNQYESMELELTAVDLADFGVSMDHLRLLDRIHCSSAPHGMNREFPLTSLKVNLLDPSQNIYTLGSKQKTFSQSTGKAQKSVQTRLLNIPSKETVLNVALDNAKHLITMTGKDGHVIFSPSLAEPNELYITDYASLDEAVNCWRWNMNGLGFSRNGKDGPFELAITMDGTISGKYIAAGSIGADQINASYTAQQRKEWQDELGEHYLTADEVTTQIKNTASSIELTVSNVSTRVDGLQQQKVEYFYYLSSSATLPIDGSWSITKPTEQAGKFIWMKMKTTYVDGSVSESSPVRITGDTGSTGAAGATGLIGPSGKDGAPALHITITPVWSGVSCTLNAHVFLGGEELTDSQIADEGVLNWYLNGSETKTASGKTLTRTITAKESWEVRLEG</sequence>